<dbReference type="PANTHER" id="PTHR16515:SF49">
    <property type="entry name" value="GASTRULA ZINC FINGER PROTEIN XLCGF49.1-LIKE-RELATED"/>
    <property type="match status" value="1"/>
</dbReference>
<evidence type="ECO:0000256" key="5">
    <source>
        <dbReference type="ARBA" id="ARBA00022833"/>
    </source>
</evidence>
<dbReference type="GO" id="GO:0000981">
    <property type="term" value="F:DNA-binding transcription factor activity, RNA polymerase II-specific"/>
    <property type="evidence" value="ECO:0007669"/>
    <property type="project" value="TreeGrafter"/>
</dbReference>
<feature type="domain" description="C2H2-type" evidence="12">
    <location>
        <begin position="561"/>
        <end position="588"/>
    </location>
</feature>
<evidence type="ECO:0000256" key="6">
    <source>
        <dbReference type="ARBA" id="ARBA00023015"/>
    </source>
</evidence>
<feature type="domain" description="MADF" evidence="13">
    <location>
        <begin position="233"/>
        <end position="332"/>
    </location>
</feature>
<keyword evidence="4 10" id="KW-0863">Zinc-finger</keyword>
<dbReference type="SMART" id="SM00355">
    <property type="entry name" value="ZnF_C2H2"/>
    <property type="match status" value="8"/>
</dbReference>
<dbReference type="PROSITE" id="PS50157">
    <property type="entry name" value="ZINC_FINGER_C2H2_2"/>
    <property type="match status" value="6"/>
</dbReference>
<proteinExistence type="predicted"/>
<dbReference type="VEuPathDB" id="VectorBase:MDOMA2_001119"/>
<evidence type="ECO:0000256" key="4">
    <source>
        <dbReference type="ARBA" id="ARBA00022771"/>
    </source>
</evidence>
<keyword evidence="6" id="KW-0805">Transcription regulation</keyword>
<dbReference type="GO" id="GO:0005634">
    <property type="term" value="C:nucleus"/>
    <property type="evidence" value="ECO:0007669"/>
    <property type="project" value="UniProtKB-SubCell"/>
</dbReference>
<keyword evidence="7" id="KW-0238">DNA-binding</keyword>
<dbReference type="GeneID" id="109612725"/>
<evidence type="ECO:0000259" key="12">
    <source>
        <dbReference type="PROSITE" id="PS50157"/>
    </source>
</evidence>
<feature type="domain" description="C2H2-type" evidence="12">
    <location>
        <begin position="533"/>
        <end position="560"/>
    </location>
</feature>
<evidence type="ECO:0000256" key="8">
    <source>
        <dbReference type="ARBA" id="ARBA00023163"/>
    </source>
</evidence>
<reference evidence="15" key="1">
    <citation type="submission" date="2025-08" db="UniProtKB">
        <authorList>
            <consortium name="RefSeq"/>
        </authorList>
    </citation>
    <scope>IDENTIFICATION</scope>
    <source>
        <strain evidence="15">Aabys</strain>
        <tissue evidence="15">Whole body</tissue>
    </source>
</reference>
<evidence type="ECO:0000259" key="13">
    <source>
        <dbReference type="PROSITE" id="PS51029"/>
    </source>
</evidence>
<feature type="region of interest" description="Disordered" evidence="11">
    <location>
        <begin position="130"/>
        <end position="159"/>
    </location>
</feature>
<dbReference type="PROSITE" id="PS51029">
    <property type="entry name" value="MADF"/>
    <property type="match status" value="2"/>
</dbReference>
<evidence type="ECO:0000313" key="15">
    <source>
        <dbReference type="RefSeq" id="XP_019892621.2"/>
    </source>
</evidence>
<feature type="domain" description="C2H2-type" evidence="12">
    <location>
        <begin position="589"/>
        <end position="616"/>
    </location>
</feature>
<keyword evidence="2" id="KW-0479">Metal-binding</keyword>
<sequence length="645" mass="75967">MDDVVKLEYLVCGEILAPISVNAKEQFFLKCLECDEYFTMLEEFIMHYQYCHNDKFKMTMHSPDTSNAQYQREVDIQYADECQEDRDIHEENDVEEVKDENEENYEAEYALVNESQDNIDEDFGEEEVHNFKDSEGEDGSGDDDNEIGDNEIDDNEVDEDAEIEMYDEENDKADDDDELLQDADDSQEEYDDEGSQDFDRIETSNNDDELIGEHSESESFICEFLKSESNYKALIRAYKNEPRLWNHKQFPKVLNNDDRTLCLERITLDIKNTQNIELSTNQVDMIIRHMRISYLKNVKRFKSAGQRLAAAECNSVPLWYFSALSFIEPFLNTVTAFKSHSHRTHLKKENIIQILEIYKEFPQLWNTNLAEYVSSNKRQEALQQMTEVVRNEVGLKIKESSLKRYLENIHARLYKEKCIINYNQGKVTKQNSIYYNHMVFLIDHVGPFNCSYCERKHKSPLYLKAHIYQHHHKNDPLTCPICGKKYEKLIPYVAHARRHMNDLPDECKVCGKRFIRLPELRKHMRTHNGERPYCCELCGASFTASWSLLSHIRRHKKAYTTYCQICSKGFFTKDELRSHMATHSNERNYSCSTCGKSFKVRKTLKTHELSHTEERNYSCPKCGKRYKNKIGVKQHLKKHRTDGDK</sequence>
<evidence type="ECO:0000256" key="2">
    <source>
        <dbReference type="ARBA" id="ARBA00022723"/>
    </source>
</evidence>
<evidence type="ECO:0000256" key="3">
    <source>
        <dbReference type="ARBA" id="ARBA00022737"/>
    </source>
</evidence>
<feature type="domain" description="C2H2-type" evidence="12">
    <location>
        <begin position="505"/>
        <end position="532"/>
    </location>
</feature>
<feature type="domain" description="C2H2-type" evidence="12">
    <location>
        <begin position="617"/>
        <end position="644"/>
    </location>
</feature>
<dbReference type="OrthoDB" id="427030at2759"/>
<dbReference type="InterPro" id="IPR050331">
    <property type="entry name" value="Zinc_finger"/>
</dbReference>
<evidence type="ECO:0000256" key="9">
    <source>
        <dbReference type="ARBA" id="ARBA00023242"/>
    </source>
</evidence>
<dbReference type="Pfam" id="PF13894">
    <property type="entry name" value="zf-C2H2_4"/>
    <property type="match status" value="1"/>
</dbReference>
<name>A0A9J7IDC8_MUSDO</name>
<feature type="compositionally biased region" description="Acidic residues" evidence="11">
    <location>
        <begin position="135"/>
        <end position="159"/>
    </location>
</feature>
<feature type="domain" description="C2H2-type" evidence="12">
    <location>
        <begin position="477"/>
        <end position="504"/>
    </location>
</feature>
<dbReference type="GO" id="GO:0003677">
    <property type="term" value="F:DNA binding"/>
    <property type="evidence" value="ECO:0007669"/>
    <property type="project" value="UniProtKB-ARBA"/>
</dbReference>
<gene>
    <name evidence="15" type="primary">LOC109612725</name>
</gene>
<evidence type="ECO:0000256" key="1">
    <source>
        <dbReference type="ARBA" id="ARBA00004123"/>
    </source>
</evidence>
<dbReference type="RefSeq" id="XP_019892621.2">
    <property type="nucleotide sequence ID" value="XM_020037062.2"/>
</dbReference>
<dbReference type="InterPro" id="IPR006578">
    <property type="entry name" value="MADF-dom"/>
</dbReference>
<dbReference type="Proteomes" id="UP001652621">
    <property type="component" value="Unplaced"/>
</dbReference>
<dbReference type="InterPro" id="IPR036236">
    <property type="entry name" value="Znf_C2H2_sf"/>
</dbReference>
<evidence type="ECO:0000313" key="14">
    <source>
        <dbReference type="Proteomes" id="UP001652621"/>
    </source>
</evidence>
<dbReference type="SMART" id="SM00595">
    <property type="entry name" value="MADF"/>
    <property type="match status" value="2"/>
</dbReference>
<keyword evidence="5" id="KW-0862">Zinc</keyword>
<accession>A0A9J7IDC8</accession>
<dbReference type="InterPro" id="IPR013087">
    <property type="entry name" value="Znf_C2H2_type"/>
</dbReference>
<evidence type="ECO:0000256" key="11">
    <source>
        <dbReference type="SAM" id="MobiDB-lite"/>
    </source>
</evidence>
<organism evidence="14 15">
    <name type="scientific">Musca domestica</name>
    <name type="common">House fly</name>
    <dbReference type="NCBI Taxonomy" id="7370"/>
    <lineage>
        <taxon>Eukaryota</taxon>
        <taxon>Metazoa</taxon>
        <taxon>Ecdysozoa</taxon>
        <taxon>Arthropoda</taxon>
        <taxon>Hexapoda</taxon>
        <taxon>Insecta</taxon>
        <taxon>Pterygota</taxon>
        <taxon>Neoptera</taxon>
        <taxon>Endopterygota</taxon>
        <taxon>Diptera</taxon>
        <taxon>Brachycera</taxon>
        <taxon>Muscomorpha</taxon>
        <taxon>Muscoidea</taxon>
        <taxon>Muscidae</taxon>
        <taxon>Musca</taxon>
    </lineage>
</organism>
<protein>
    <submittedName>
        <fullName evidence="15">Zinc finger protein 567 isoform X7</fullName>
    </submittedName>
</protein>
<keyword evidence="8" id="KW-0804">Transcription</keyword>
<comment type="subcellular location">
    <subcellularLocation>
        <location evidence="1">Nucleus</location>
    </subcellularLocation>
</comment>
<dbReference type="Pfam" id="PF00096">
    <property type="entry name" value="zf-C2H2"/>
    <property type="match status" value="3"/>
</dbReference>
<dbReference type="Gene3D" id="3.30.160.60">
    <property type="entry name" value="Classic Zinc Finger"/>
    <property type="match status" value="6"/>
</dbReference>
<evidence type="ECO:0000256" key="10">
    <source>
        <dbReference type="PROSITE-ProRule" id="PRU00042"/>
    </source>
</evidence>
<dbReference type="PROSITE" id="PS00028">
    <property type="entry name" value="ZINC_FINGER_C2H2_1"/>
    <property type="match status" value="7"/>
</dbReference>
<dbReference type="GO" id="GO:0008270">
    <property type="term" value="F:zinc ion binding"/>
    <property type="evidence" value="ECO:0007669"/>
    <property type="project" value="UniProtKB-KW"/>
</dbReference>
<evidence type="ECO:0000256" key="7">
    <source>
        <dbReference type="ARBA" id="ARBA00023125"/>
    </source>
</evidence>
<dbReference type="Pfam" id="PF10545">
    <property type="entry name" value="MADF_DNA_bdg"/>
    <property type="match status" value="2"/>
</dbReference>
<feature type="domain" description="MADF" evidence="13">
    <location>
        <begin position="353"/>
        <end position="446"/>
    </location>
</feature>
<keyword evidence="9" id="KW-0539">Nucleus</keyword>
<dbReference type="PANTHER" id="PTHR16515">
    <property type="entry name" value="PR DOMAIN ZINC FINGER PROTEIN"/>
    <property type="match status" value="1"/>
</dbReference>
<keyword evidence="14" id="KW-1185">Reference proteome</keyword>
<keyword evidence="3" id="KW-0677">Repeat</keyword>
<dbReference type="AlphaFoldDB" id="A0A9J7IDC8"/>
<dbReference type="SUPFAM" id="SSF57667">
    <property type="entry name" value="beta-beta-alpha zinc fingers"/>
    <property type="match status" value="4"/>
</dbReference>